<evidence type="ECO:0000313" key="2">
    <source>
        <dbReference type="EMBL" id="KAF0908161.1"/>
    </source>
</evidence>
<dbReference type="PANTHER" id="PTHR33108:SF32">
    <property type="entry name" value="DUF1677 FAMILY PROTEIN (DUF1677)"/>
    <property type="match status" value="1"/>
</dbReference>
<comment type="caution">
    <text evidence="2">The sequence shown here is derived from an EMBL/GenBank/DDBJ whole genome shotgun (WGS) entry which is preliminary data.</text>
</comment>
<sequence length="186" mass="19782">MIPSRVGATSRRYKAKAKTITRARRGEVLATVSLEQQKKRSPERRRRRECTAPYIAGVRARYEGRWICGLCGDAVGEELGRASPPISPAEALDRHTCVCGAGRRSTAPPSPAESADDLIAALRLLLRRRLLGSPPPPSRRVWSTPSSPRRDAPAAAAAIVSVETGDGGGAGGALARTESCFAALVE</sequence>
<dbReference type="OrthoDB" id="1911663at2759"/>
<dbReference type="Pfam" id="PF07911">
    <property type="entry name" value="DUF1677"/>
    <property type="match status" value="1"/>
</dbReference>
<dbReference type="InterPro" id="IPR012876">
    <property type="entry name" value="DUF1677_pln"/>
</dbReference>
<evidence type="ECO:0000313" key="3">
    <source>
        <dbReference type="Proteomes" id="UP000479710"/>
    </source>
</evidence>
<name>A0A6G1D6X0_9ORYZ</name>
<keyword evidence="3" id="KW-1185">Reference proteome</keyword>
<accession>A0A6G1D6X0</accession>
<dbReference type="Proteomes" id="UP000479710">
    <property type="component" value="Unassembled WGS sequence"/>
</dbReference>
<organism evidence="2 3">
    <name type="scientific">Oryza meyeriana var. granulata</name>
    <dbReference type="NCBI Taxonomy" id="110450"/>
    <lineage>
        <taxon>Eukaryota</taxon>
        <taxon>Viridiplantae</taxon>
        <taxon>Streptophyta</taxon>
        <taxon>Embryophyta</taxon>
        <taxon>Tracheophyta</taxon>
        <taxon>Spermatophyta</taxon>
        <taxon>Magnoliopsida</taxon>
        <taxon>Liliopsida</taxon>
        <taxon>Poales</taxon>
        <taxon>Poaceae</taxon>
        <taxon>BOP clade</taxon>
        <taxon>Oryzoideae</taxon>
        <taxon>Oryzeae</taxon>
        <taxon>Oryzinae</taxon>
        <taxon>Oryza</taxon>
        <taxon>Oryza meyeriana</taxon>
    </lineage>
</organism>
<feature type="region of interest" description="Disordered" evidence="1">
    <location>
        <begin position="130"/>
        <end position="155"/>
    </location>
</feature>
<gene>
    <name evidence="2" type="ORF">E2562_022961</name>
</gene>
<protein>
    <submittedName>
        <fullName evidence="2">Uncharacterized protein</fullName>
    </submittedName>
</protein>
<dbReference type="EMBL" id="SPHZ02000007">
    <property type="protein sequence ID" value="KAF0908161.1"/>
    <property type="molecule type" value="Genomic_DNA"/>
</dbReference>
<dbReference type="AlphaFoldDB" id="A0A6G1D6X0"/>
<dbReference type="PANTHER" id="PTHR33108">
    <property type="entry name" value="OS01G0745000 PROTEIN"/>
    <property type="match status" value="1"/>
</dbReference>
<proteinExistence type="predicted"/>
<reference evidence="2 3" key="1">
    <citation type="submission" date="2019-11" db="EMBL/GenBank/DDBJ databases">
        <title>Whole genome sequence of Oryza granulata.</title>
        <authorList>
            <person name="Li W."/>
        </authorList>
    </citation>
    <scope>NUCLEOTIDE SEQUENCE [LARGE SCALE GENOMIC DNA]</scope>
    <source>
        <strain evidence="3">cv. Menghai</strain>
        <tissue evidence="2">Leaf</tissue>
    </source>
</reference>
<evidence type="ECO:0000256" key="1">
    <source>
        <dbReference type="SAM" id="MobiDB-lite"/>
    </source>
</evidence>